<dbReference type="AlphaFoldDB" id="A0A841Q1A8"/>
<accession>A0A841Q1A8</accession>
<evidence type="ECO:0000313" key="2">
    <source>
        <dbReference type="Proteomes" id="UP000568839"/>
    </source>
</evidence>
<gene>
    <name evidence="1" type="ORF">HNR44_001527</name>
</gene>
<sequence length="37" mass="4627">MQNYIYKFSIIGVEFYRNTNNGRWYYKKKNGNMKMIL</sequence>
<evidence type="ECO:0000313" key="1">
    <source>
        <dbReference type="EMBL" id="MBB6449578.1"/>
    </source>
</evidence>
<dbReference type="EMBL" id="JACHHJ010000001">
    <property type="protein sequence ID" value="MBB6449578.1"/>
    <property type="molecule type" value="Genomic_DNA"/>
</dbReference>
<keyword evidence="2" id="KW-1185">Reference proteome</keyword>
<organism evidence="1 2">
    <name type="scientific">Geomicrobium halophilum</name>
    <dbReference type="NCBI Taxonomy" id="549000"/>
    <lineage>
        <taxon>Bacteria</taxon>
        <taxon>Bacillati</taxon>
        <taxon>Bacillota</taxon>
        <taxon>Bacilli</taxon>
        <taxon>Bacillales</taxon>
        <taxon>Geomicrobium</taxon>
    </lineage>
</organism>
<reference evidence="1 2" key="1">
    <citation type="submission" date="2020-08" db="EMBL/GenBank/DDBJ databases">
        <title>Genomic Encyclopedia of Type Strains, Phase IV (KMG-IV): sequencing the most valuable type-strain genomes for metagenomic binning, comparative biology and taxonomic classification.</title>
        <authorList>
            <person name="Goeker M."/>
        </authorList>
    </citation>
    <scope>NUCLEOTIDE SEQUENCE [LARGE SCALE GENOMIC DNA]</scope>
    <source>
        <strain evidence="1 2">DSM 21769</strain>
    </source>
</reference>
<protein>
    <submittedName>
        <fullName evidence="1">Glucan-binding YG repeat protein</fullName>
    </submittedName>
</protein>
<comment type="caution">
    <text evidence="1">The sequence shown here is derived from an EMBL/GenBank/DDBJ whole genome shotgun (WGS) entry which is preliminary data.</text>
</comment>
<proteinExistence type="predicted"/>
<dbReference type="Proteomes" id="UP000568839">
    <property type="component" value="Unassembled WGS sequence"/>
</dbReference>
<name>A0A841Q1A8_9BACL</name>